<feature type="transmembrane region" description="Helical" evidence="9">
    <location>
        <begin position="213"/>
        <end position="234"/>
    </location>
</feature>
<evidence type="ECO:0000313" key="12">
    <source>
        <dbReference type="EMBL" id="PFG44748.1"/>
    </source>
</evidence>
<feature type="transmembrane region" description="Helical" evidence="9">
    <location>
        <begin position="352"/>
        <end position="374"/>
    </location>
</feature>
<sequence length="575" mass="57232">MSTPGAVGSVGRGGRARRAARHDVVRRARAVLLLLVAALGLVVASAGGASAHATLRDSDPAPGAVLDVAPEQVTFTFDEAVIGVPAGIRVFDATGAEVPSSAEVEGSRLVVDLDGEVPDGTLVVLWRLVSSDGHPIGGSLSFAVGAPSAVVDVPAADEAPATEAPVLLGVVRGVGYAGLLAGVGVAAFVVLLLPPDAVADRARARLRVVARVAAGVGALGWVAAVPLVALYQLGLPPSAVGDPATWSALAPAELVVPAVVLVGLALAAGALPRSTPPGPARAAVVLAGCALAAAAPALTGHTRAASPQALAVAVDVLHVAAGATWFGGVLALALVLGDLARGDAGAVVVSRFSTLAAGVLAVLVVAGTVLAWRVAGSWDALATTSYGRLLLVKVAVVAVAVGVAAWNRLVLVPRLRGAAPGRDARTGRPPSDLLVRTTRVEAGLLVAVLLVTGFLVDRSPDPEASAAPTAAADGEEVRLDTITGEVTLTPLGVGPATVTITMTDDAGAPAEGYEAPRLALSSGDVDLGEVPVVSLGPGVYSGEVVVPTTGEWDVQVSLRTTEFDNPVRTVTFVVP</sequence>
<accession>A0A2A9F0R4</accession>
<dbReference type="Gene3D" id="2.60.40.10">
    <property type="entry name" value="Immunoglobulins"/>
    <property type="match status" value="1"/>
</dbReference>
<evidence type="ECO:0000313" key="13">
    <source>
        <dbReference type="Proteomes" id="UP000224130"/>
    </source>
</evidence>
<dbReference type="InterPro" id="IPR007348">
    <property type="entry name" value="CopC_dom"/>
</dbReference>
<evidence type="ECO:0000256" key="4">
    <source>
        <dbReference type="ARBA" id="ARBA00022723"/>
    </source>
</evidence>
<feature type="transmembrane region" description="Helical" evidence="9">
    <location>
        <begin position="174"/>
        <end position="193"/>
    </location>
</feature>
<feature type="domain" description="Copper resistance protein D" evidence="11">
    <location>
        <begin position="348"/>
        <end position="455"/>
    </location>
</feature>
<keyword evidence="2" id="KW-1003">Cell membrane</keyword>
<name>A0A2A9F0R4_9MICO</name>
<evidence type="ECO:0000256" key="3">
    <source>
        <dbReference type="ARBA" id="ARBA00022692"/>
    </source>
</evidence>
<evidence type="ECO:0000256" key="7">
    <source>
        <dbReference type="ARBA" id="ARBA00023008"/>
    </source>
</evidence>
<gene>
    <name evidence="12" type="ORF">ATJ88_3484</name>
</gene>
<dbReference type="EMBL" id="PDJJ01000001">
    <property type="protein sequence ID" value="PFG44748.1"/>
    <property type="molecule type" value="Genomic_DNA"/>
</dbReference>
<feature type="transmembrane region" description="Helical" evidence="9">
    <location>
        <begin position="386"/>
        <end position="406"/>
    </location>
</feature>
<evidence type="ECO:0000256" key="8">
    <source>
        <dbReference type="ARBA" id="ARBA00023136"/>
    </source>
</evidence>
<dbReference type="Pfam" id="PF04234">
    <property type="entry name" value="CopC"/>
    <property type="match status" value="1"/>
</dbReference>
<organism evidence="12 13">
    <name type="scientific">Isoptericola jiangsuensis</name>
    <dbReference type="NCBI Taxonomy" id="548579"/>
    <lineage>
        <taxon>Bacteria</taxon>
        <taxon>Bacillati</taxon>
        <taxon>Actinomycetota</taxon>
        <taxon>Actinomycetes</taxon>
        <taxon>Micrococcales</taxon>
        <taxon>Promicromonosporaceae</taxon>
        <taxon>Isoptericola</taxon>
    </lineage>
</organism>
<dbReference type="GO" id="GO:0005975">
    <property type="term" value="P:carbohydrate metabolic process"/>
    <property type="evidence" value="ECO:0007669"/>
    <property type="project" value="UniProtKB-ARBA"/>
</dbReference>
<dbReference type="GO" id="GO:0006825">
    <property type="term" value="P:copper ion transport"/>
    <property type="evidence" value="ECO:0007669"/>
    <property type="project" value="InterPro"/>
</dbReference>
<evidence type="ECO:0000256" key="1">
    <source>
        <dbReference type="ARBA" id="ARBA00004651"/>
    </source>
</evidence>
<keyword evidence="13" id="KW-1185">Reference proteome</keyword>
<keyword evidence="3 9" id="KW-0812">Transmembrane</keyword>
<proteinExistence type="predicted"/>
<evidence type="ECO:0000256" key="2">
    <source>
        <dbReference type="ARBA" id="ARBA00022475"/>
    </source>
</evidence>
<evidence type="ECO:0000256" key="6">
    <source>
        <dbReference type="ARBA" id="ARBA00022989"/>
    </source>
</evidence>
<dbReference type="GO" id="GO:0005507">
    <property type="term" value="F:copper ion binding"/>
    <property type="evidence" value="ECO:0007669"/>
    <property type="project" value="InterPro"/>
</dbReference>
<dbReference type="Gene3D" id="2.60.40.1220">
    <property type="match status" value="1"/>
</dbReference>
<dbReference type="GO" id="GO:0046688">
    <property type="term" value="P:response to copper ion"/>
    <property type="evidence" value="ECO:0007669"/>
    <property type="project" value="InterPro"/>
</dbReference>
<dbReference type="Pfam" id="PF05425">
    <property type="entry name" value="CopD"/>
    <property type="match status" value="1"/>
</dbReference>
<dbReference type="Proteomes" id="UP000224130">
    <property type="component" value="Unassembled WGS sequence"/>
</dbReference>
<dbReference type="PANTHER" id="PTHR34820:SF4">
    <property type="entry name" value="INNER MEMBRANE PROTEIN YEBZ"/>
    <property type="match status" value="1"/>
</dbReference>
<dbReference type="PANTHER" id="PTHR34820">
    <property type="entry name" value="INNER MEMBRANE PROTEIN YEBZ"/>
    <property type="match status" value="1"/>
</dbReference>
<comment type="subcellular location">
    <subcellularLocation>
        <location evidence="1">Cell membrane</location>
        <topology evidence="1">Multi-pass membrane protein</topology>
    </subcellularLocation>
</comment>
<dbReference type="GO" id="GO:0005886">
    <property type="term" value="C:plasma membrane"/>
    <property type="evidence" value="ECO:0007669"/>
    <property type="project" value="UniProtKB-SubCell"/>
</dbReference>
<feature type="transmembrane region" description="Helical" evidence="9">
    <location>
        <begin position="283"/>
        <end position="304"/>
    </location>
</feature>
<evidence type="ECO:0000256" key="5">
    <source>
        <dbReference type="ARBA" id="ARBA00022729"/>
    </source>
</evidence>
<evidence type="ECO:0000259" key="11">
    <source>
        <dbReference type="Pfam" id="PF05425"/>
    </source>
</evidence>
<dbReference type="InterPro" id="IPR032694">
    <property type="entry name" value="CopC/D"/>
</dbReference>
<keyword evidence="6 9" id="KW-1133">Transmembrane helix</keyword>
<evidence type="ECO:0000259" key="10">
    <source>
        <dbReference type="Pfam" id="PF04234"/>
    </source>
</evidence>
<feature type="transmembrane region" description="Helical" evidence="9">
    <location>
        <begin position="254"/>
        <end position="271"/>
    </location>
</feature>
<feature type="transmembrane region" description="Helical" evidence="9">
    <location>
        <begin position="316"/>
        <end position="340"/>
    </location>
</feature>
<keyword evidence="5" id="KW-0732">Signal</keyword>
<dbReference type="InterPro" id="IPR013783">
    <property type="entry name" value="Ig-like_fold"/>
</dbReference>
<dbReference type="GO" id="GO:0042597">
    <property type="term" value="C:periplasmic space"/>
    <property type="evidence" value="ECO:0007669"/>
    <property type="project" value="InterPro"/>
</dbReference>
<dbReference type="SUPFAM" id="SSF81296">
    <property type="entry name" value="E set domains"/>
    <property type="match status" value="1"/>
</dbReference>
<dbReference type="InterPro" id="IPR014756">
    <property type="entry name" value="Ig_E-set"/>
</dbReference>
<protein>
    <submittedName>
        <fullName evidence="12">Copper transport protein</fullName>
    </submittedName>
</protein>
<evidence type="ECO:0000256" key="9">
    <source>
        <dbReference type="SAM" id="Phobius"/>
    </source>
</evidence>
<keyword evidence="7" id="KW-0186">Copper</keyword>
<dbReference type="InterPro" id="IPR008457">
    <property type="entry name" value="Cu-R_CopD_dom"/>
</dbReference>
<feature type="domain" description="CopC" evidence="10">
    <location>
        <begin position="52"/>
        <end position="144"/>
    </location>
</feature>
<reference evidence="12 13" key="1">
    <citation type="submission" date="2017-10" db="EMBL/GenBank/DDBJ databases">
        <title>Sequencing the genomes of 1000 actinobacteria strains.</title>
        <authorList>
            <person name="Klenk H.-P."/>
        </authorList>
    </citation>
    <scope>NUCLEOTIDE SEQUENCE [LARGE SCALE GENOMIC DNA]</scope>
    <source>
        <strain evidence="12 13">DSM 21863</strain>
    </source>
</reference>
<comment type="caution">
    <text evidence="12">The sequence shown here is derived from an EMBL/GenBank/DDBJ whole genome shotgun (WGS) entry which is preliminary data.</text>
</comment>
<dbReference type="InterPro" id="IPR014755">
    <property type="entry name" value="Cu-Rt/internalin_Ig-like"/>
</dbReference>
<dbReference type="AlphaFoldDB" id="A0A2A9F0R4"/>
<dbReference type="RefSeq" id="WP_211287538.1">
    <property type="nucleotide sequence ID" value="NZ_PDJJ01000001.1"/>
</dbReference>
<keyword evidence="8 9" id="KW-0472">Membrane</keyword>
<keyword evidence="4" id="KW-0479">Metal-binding</keyword>